<dbReference type="InterPro" id="IPR028098">
    <property type="entry name" value="Glyco_trans_4-like_N"/>
</dbReference>
<evidence type="ECO:0000259" key="2">
    <source>
        <dbReference type="Pfam" id="PF13439"/>
    </source>
</evidence>
<sequence length="423" mass="49477">MCIIYILHMGKLSSKNLRRLLMISYYWPPCGGPGSLRPVKFAKYLPNYGIEPIILTRKDIAYHSIDTELGKDLKNLKIYRTESLDPARILYILGMREYKPKRWQVPIKKSLNFPDNKIGWIPFAYYKALIIDFDYIFVTGPPFSSFITGYLLSKKTGKPLILDFRDAWLEFPFLRYENKLQRRLVAYWEKKVVKSASLIITVSENIKRSLIFRCPEIENRIFIIPNGYDPEDFSDVPFPEKFTIAYLGTIREERNPQPFLEAVEQFLKEANISSEEVQVKFIGHIEEEYLKIINKYSFTKTFGHLSYKEAIKEFCKAHVALMITTGDDFFFPSRQNEYLASGLPIICSGWSDGLSILKEAFENGYPVSFFEYENVIGMKGEIHYTYVQYKHNKIKRNPYMVPEYTRQSLTKKLVDLLLTLDKG</sequence>
<feature type="domain" description="Glycosyltransferase subfamily 4-like N-terminal" evidence="2">
    <location>
        <begin position="104"/>
        <end position="231"/>
    </location>
</feature>
<comment type="caution">
    <text evidence="3">The sequence shown here is derived from an EMBL/GenBank/DDBJ whole genome shotgun (WGS) entry which is preliminary data.</text>
</comment>
<dbReference type="PANTHER" id="PTHR46401:SF2">
    <property type="entry name" value="GLYCOSYLTRANSFERASE WBBK-RELATED"/>
    <property type="match status" value="1"/>
</dbReference>
<protein>
    <recommendedName>
        <fullName evidence="2">Glycosyltransferase subfamily 4-like N-terminal domain-containing protein</fullName>
    </recommendedName>
</protein>
<keyword evidence="1" id="KW-0808">Transferase</keyword>
<name>A0A7V3RHA2_UNCW3</name>
<proteinExistence type="predicted"/>
<dbReference type="GO" id="GO:0016757">
    <property type="term" value="F:glycosyltransferase activity"/>
    <property type="evidence" value="ECO:0007669"/>
    <property type="project" value="TreeGrafter"/>
</dbReference>
<reference evidence="3" key="1">
    <citation type="journal article" date="2020" name="mSystems">
        <title>Genome- and Community-Level Interaction Insights into Carbon Utilization and Element Cycling Functions of Hydrothermarchaeota in Hydrothermal Sediment.</title>
        <authorList>
            <person name="Zhou Z."/>
            <person name="Liu Y."/>
            <person name="Xu W."/>
            <person name="Pan J."/>
            <person name="Luo Z.H."/>
            <person name="Li M."/>
        </authorList>
    </citation>
    <scope>NUCLEOTIDE SEQUENCE [LARGE SCALE GENOMIC DNA]</scope>
    <source>
        <strain evidence="3">SpSt-961</strain>
    </source>
</reference>
<gene>
    <name evidence="3" type="ORF">ENX68_03480</name>
</gene>
<dbReference type="Pfam" id="PF13439">
    <property type="entry name" value="Glyco_transf_4"/>
    <property type="match status" value="1"/>
</dbReference>
<evidence type="ECO:0000313" key="3">
    <source>
        <dbReference type="EMBL" id="HGE78046.1"/>
    </source>
</evidence>
<evidence type="ECO:0000256" key="1">
    <source>
        <dbReference type="ARBA" id="ARBA00022679"/>
    </source>
</evidence>
<dbReference type="EMBL" id="DTOZ01000086">
    <property type="protein sequence ID" value="HGE78046.1"/>
    <property type="molecule type" value="Genomic_DNA"/>
</dbReference>
<dbReference type="SUPFAM" id="SSF53756">
    <property type="entry name" value="UDP-Glycosyltransferase/glycogen phosphorylase"/>
    <property type="match status" value="1"/>
</dbReference>
<dbReference type="Gene3D" id="3.40.50.2000">
    <property type="entry name" value="Glycogen Phosphorylase B"/>
    <property type="match status" value="2"/>
</dbReference>
<accession>A0A7V3RHA2</accession>
<dbReference type="AlphaFoldDB" id="A0A7V3RHA2"/>
<dbReference type="PANTHER" id="PTHR46401">
    <property type="entry name" value="GLYCOSYLTRANSFERASE WBBK-RELATED"/>
    <property type="match status" value="1"/>
</dbReference>
<organism evidence="3">
    <name type="scientific">candidate division WOR-3 bacterium</name>
    <dbReference type="NCBI Taxonomy" id="2052148"/>
    <lineage>
        <taxon>Bacteria</taxon>
        <taxon>Bacteria division WOR-3</taxon>
    </lineage>
</organism>